<evidence type="ECO:0000313" key="2">
    <source>
        <dbReference type="Proteomes" id="UP000708208"/>
    </source>
</evidence>
<organism evidence="1 2">
    <name type="scientific">Allacma fusca</name>
    <dbReference type="NCBI Taxonomy" id="39272"/>
    <lineage>
        <taxon>Eukaryota</taxon>
        <taxon>Metazoa</taxon>
        <taxon>Ecdysozoa</taxon>
        <taxon>Arthropoda</taxon>
        <taxon>Hexapoda</taxon>
        <taxon>Collembola</taxon>
        <taxon>Symphypleona</taxon>
        <taxon>Sminthuridae</taxon>
        <taxon>Allacma</taxon>
    </lineage>
</organism>
<dbReference type="EMBL" id="CAJVCH010317941">
    <property type="protein sequence ID" value="CAG7786433.1"/>
    <property type="molecule type" value="Genomic_DNA"/>
</dbReference>
<dbReference type="Proteomes" id="UP000708208">
    <property type="component" value="Unassembled WGS sequence"/>
</dbReference>
<accession>A0A8J2P9B5</accession>
<proteinExistence type="predicted"/>
<dbReference type="AlphaFoldDB" id="A0A8J2P9B5"/>
<comment type="caution">
    <text evidence="1">The sequence shown here is derived from an EMBL/GenBank/DDBJ whole genome shotgun (WGS) entry which is preliminary data.</text>
</comment>
<sequence length="69" mass="8280">MLRFRVRVRVRFRKQTFNEQYSPLEPTYTVLFLCLPEAHQLLLVQTDFLPENLHSWFAAFRSTTLPPVI</sequence>
<name>A0A8J2P9B5_9HEXA</name>
<keyword evidence="2" id="KW-1185">Reference proteome</keyword>
<gene>
    <name evidence="1" type="ORF">AFUS01_LOCUS25002</name>
</gene>
<evidence type="ECO:0000313" key="1">
    <source>
        <dbReference type="EMBL" id="CAG7786433.1"/>
    </source>
</evidence>
<reference evidence="1" key="1">
    <citation type="submission" date="2021-06" db="EMBL/GenBank/DDBJ databases">
        <authorList>
            <person name="Hodson N. C."/>
            <person name="Mongue J. A."/>
            <person name="Jaron S. K."/>
        </authorList>
    </citation>
    <scope>NUCLEOTIDE SEQUENCE</scope>
</reference>
<protein>
    <submittedName>
        <fullName evidence="1">Uncharacterized protein</fullName>
    </submittedName>
</protein>